<dbReference type="InterPro" id="IPR039223">
    <property type="entry name" value="AATF/Bfr2"/>
</dbReference>
<feature type="domain" description="Apoptosis-antagonizing transcription factor C-terminal" evidence="3">
    <location>
        <begin position="335"/>
        <end position="402"/>
    </location>
</feature>
<feature type="region of interest" description="Disordered" evidence="2">
    <location>
        <begin position="1"/>
        <end position="87"/>
    </location>
</feature>
<keyword evidence="6" id="KW-1185">Reference proteome</keyword>
<evidence type="ECO:0000259" key="3">
    <source>
        <dbReference type="Pfam" id="PF08164"/>
    </source>
</evidence>
<proteinExistence type="inferred from homology"/>
<dbReference type="InterPro" id="IPR025160">
    <property type="entry name" value="AATF"/>
</dbReference>
<dbReference type="PANTHER" id="PTHR15565:SF0">
    <property type="entry name" value="PROTEIN AATF"/>
    <property type="match status" value="1"/>
</dbReference>
<reference evidence="5" key="1">
    <citation type="submission" date="2023-03" db="EMBL/GenBank/DDBJ databases">
        <authorList>
            <person name="Julca I."/>
        </authorList>
    </citation>
    <scope>NUCLEOTIDE SEQUENCE</scope>
</reference>
<evidence type="ECO:0000259" key="4">
    <source>
        <dbReference type="Pfam" id="PF13339"/>
    </source>
</evidence>
<sequence length="423" mass="47942">MGSLKRSRRKQQMNEDSDSGSDFHNTYSMENDSPADNDDYEDDDGDDVNGHFARGDDEEGDDISGNEDEDENLEYTDEEKQERNDVEMNEEMAKLEQEYKELQHVEEDALENLKRHKDEDLQVARAVKNQKALWDKALEFRCLLQKAYSSSNRLPQEPIRTLFCDSDKGVLEAYSDVLTSAEKTLDSIHQLQEVLLEKNPSITQSSGVSLEKDSRQLESSGNSDGESDAQWLRISEMHSRMAPFRNKSIDKWHRKTQVTTGAASMKGKLHAFNQSISQQVGGYMRDPSKMIKGMLQNKSAVAQFGAVLGAVGSTNSEVTSMDGGDPELLDDSDFYQMLLKEFLETIDPNASETAFYAVKRLQVKKRKIVDRRASKSRKIRYNVHEKIVNFMAPQPMDLPPMAPMLLENLFGLKSQKPMVSPDS</sequence>
<feature type="compositionally biased region" description="Basic residues" evidence="2">
    <location>
        <begin position="1"/>
        <end position="11"/>
    </location>
</feature>
<dbReference type="EMBL" id="OX459121">
    <property type="protein sequence ID" value="CAI9101282.1"/>
    <property type="molecule type" value="Genomic_DNA"/>
</dbReference>
<feature type="compositionally biased region" description="Acidic residues" evidence="2">
    <location>
        <begin position="56"/>
        <end position="77"/>
    </location>
</feature>
<dbReference type="Proteomes" id="UP001161247">
    <property type="component" value="Chromosome 4"/>
</dbReference>
<dbReference type="Pfam" id="PF13339">
    <property type="entry name" value="AATF-Che1"/>
    <property type="match status" value="1"/>
</dbReference>
<name>A0AAV1D359_OLDCO</name>
<dbReference type="InterPro" id="IPR012617">
    <property type="entry name" value="AATF_C"/>
</dbReference>
<dbReference type="GO" id="GO:0005730">
    <property type="term" value="C:nucleolus"/>
    <property type="evidence" value="ECO:0007669"/>
    <property type="project" value="TreeGrafter"/>
</dbReference>
<evidence type="ECO:0000313" key="6">
    <source>
        <dbReference type="Proteomes" id="UP001161247"/>
    </source>
</evidence>
<evidence type="ECO:0000256" key="1">
    <source>
        <dbReference type="ARBA" id="ARBA00008966"/>
    </source>
</evidence>
<gene>
    <name evidence="5" type="ORF">OLC1_LOCUS10907</name>
</gene>
<comment type="similarity">
    <text evidence="1">Belongs to the AATF family.</text>
</comment>
<dbReference type="Pfam" id="PF08164">
    <property type="entry name" value="TRAUB"/>
    <property type="match status" value="1"/>
</dbReference>
<feature type="compositionally biased region" description="Acidic residues" evidence="2">
    <location>
        <begin position="33"/>
        <end position="47"/>
    </location>
</feature>
<dbReference type="AlphaFoldDB" id="A0AAV1D359"/>
<protein>
    <submittedName>
        <fullName evidence="5">OLC1v1038570C2</fullName>
    </submittedName>
</protein>
<evidence type="ECO:0000313" key="5">
    <source>
        <dbReference type="EMBL" id="CAI9101282.1"/>
    </source>
</evidence>
<feature type="region of interest" description="Disordered" evidence="2">
    <location>
        <begin position="205"/>
        <end position="229"/>
    </location>
</feature>
<accession>A0AAV1D359</accession>
<feature type="compositionally biased region" description="Polar residues" evidence="2">
    <location>
        <begin position="20"/>
        <end position="31"/>
    </location>
</feature>
<feature type="domain" description="AATF leucine zipper-containing" evidence="4">
    <location>
        <begin position="123"/>
        <end position="255"/>
    </location>
</feature>
<feature type="compositionally biased region" description="Basic and acidic residues" evidence="2">
    <location>
        <begin position="78"/>
        <end position="87"/>
    </location>
</feature>
<organism evidence="5 6">
    <name type="scientific">Oldenlandia corymbosa var. corymbosa</name>
    <dbReference type="NCBI Taxonomy" id="529605"/>
    <lineage>
        <taxon>Eukaryota</taxon>
        <taxon>Viridiplantae</taxon>
        <taxon>Streptophyta</taxon>
        <taxon>Embryophyta</taxon>
        <taxon>Tracheophyta</taxon>
        <taxon>Spermatophyta</taxon>
        <taxon>Magnoliopsida</taxon>
        <taxon>eudicotyledons</taxon>
        <taxon>Gunneridae</taxon>
        <taxon>Pentapetalae</taxon>
        <taxon>asterids</taxon>
        <taxon>lamiids</taxon>
        <taxon>Gentianales</taxon>
        <taxon>Rubiaceae</taxon>
        <taxon>Rubioideae</taxon>
        <taxon>Spermacoceae</taxon>
        <taxon>Hedyotis-Oldenlandia complex</taxon>
        <taxon>Oldenlandia</taxon>
    </lineage>
</organism>
<dbReference type="PANTHER" id="PTHR15565">
    <property type="entry name" value="AATF PROTEIN APOPTOSIS ANTAGONIZING TRANSCRIPTION FACTOR"/>
    <property type="match status" value="1"/>
</dbReference>
<evidence type="ECO:0000256" key="2">
    <source>
        <dbReference type="SAM" id="MobiDB-lite"/>
    </source>
</evidence>